<gene>
    <name evidence="10" type="ORF">BU26DRAFT_513598</name>
</gene>
<reference evidence="10" key="1">
    <citation type="journal article" date="2020" name="Stud. Mycol.">
        <title>101 Dothideomycetes genomes: a test case for predicting lifestyles and emergence of pathogens.</title>
        <authorList>
            <person name="Haridas S."/>
            <person name="Albert R."/>
            <person name="Binder M."/>
            <person name="Bloem J."/>
            <person name="Labutti K."/>
            <person name="Salamov A."/>
            <person name="Andreopoulos B."/>
            <person name="Baker S."/>
            <person name="Barry K."/>
            <person name="Bills G."/>
            <person name="Bluhm B."/>
            <person name="Cannon C."/>
            <person name="Castanera R."/>
            <person name="Culley D."/>
            <person name="Daum C."/>
            <person name="Ezra D."/>
            <person name="Gonzalez J."/>
            <person name="Henrissat B."/>
            <person name="Kuo A."/>
            <person name="Liang C."/>
            <person name="Lipzen A."/>
            <person name="Lutzoni F."/>
            <person name="Magnuson J."/>
            <person name="Mondo S."/>
            <person name="Nolan M."/>
            <person name="Ohm R."/>
            <person name="Pangilinan J."/>
            <person name="Park H.-J."/>
            <person name="Ramirez L."/>
            <person name="Alfaro M."/>
            <person name="Sun H."/>
            <person name="Tritt A."/>
            <person name="Yoshinaga Y."/>
            <person name="Zwiers L.-H."/>
            <person name="Turgeon B."/>
            <person name="Goodwin S."/>
            <person name="Spatafora J."/>
            <person name="Crous P."/>
            <person name="Grigoriev I."/>
        </authorList>
    </citation>
    <scope>NUCLEOTIDE SEQUENCE</scope>
    <source>
        <strain evidence="10">CBS 122368</strain>
    </source>
</reference>
<dbReference type="EMBL" id="ML987189">
    <property type="protein sequence ID" value="KAF2256833.1"/>
    <property type="molecule type" value="Genomic_DNA"/>
</dbReference>
<dbReference type="GO" id="GO:0004497">
    <property type="term" value="F:monooxygenase activity"/>
    <property type="evidence" value="ECO:0007669"/>
    <property type="project" value="UniProtKB-KW"/>
</dbReference>
<dbReference type="AlphaFoldDB" id="A0A6A6J5S4"/>
<keyword evidence="9" id="KW-0732">Signal</keyword>
<keyword evidence="3 7" id="KW-0479">Metal-binding</keyword>
<evidence type="ECO:0000313" key="11">
    <source>
        <dbReference type="Proteomes" id="UP000800094"/>
    </source>
</evidence>
<dbReference type="PROSITE" id="PS00086">
    <property type="entry name" value="CYTOCHROME_P450"/>
    <property type="match status" value="1"/>
</dbReference>
<comment type="cofactor">
    <cofactor evidence="1 7">
        <name>heme</name>
        <dbReference type="ChEBI" id="CHEBI:30413"/>
    </cofactor>
</comment>
<feature type="signal peptide" evidence="9">
    <location>
        <begin position="1"/>
        <end position="19"/>
    </location>
</feature>
<feature type="chain" id="PRO_5025337850" evidence="9">
    <location>
        <begin position="20"/>
        <end position="514"/>
    </location>
</feature>
<dbReference type="InterPro" id="IPR002401">
    <property type="entry name" value="Cyt_P450_E_grp-I"/>
</dbReference>
<name>A0A6A6J5S4_9PLEO</name>
<evidence type="ECO:0000256" key="4">
    <source>
        <dbReference type="ARBA" id="ARBA00023002"/>
    </source>
</evidence>
<comment type="similarity">
    <text evidence="2 8">Belongs to the cytochrome P450 family.</text>
</comment>
<evidence type="ECO:0000256" key="1">
    <source>
        <dbReference type="ARBA" id="ARBA00001971"/>
    </source>
</evidence>
<dbReference type="InterPro" id="IPR047146">
    <property type="entry name" value="Cyt_P450_E_CYP52_fungi"/>
</dbReference>
<evidence type="ECO:0000313" key="10">
    <source>
        <dbReference type="EMBL" id="KAF2256833.1"/>
    </source>
</evidence>
<dbReference type="RefSeq" id="XP_033691837.1">
    <property type="nucleotide sequence ID" value="XM_033827659.1"/>
</dbReference>
<dbReference type="PANTHER" id="PTHR24287:SF17">
    <property type="entry name" value="P450, PUTATIVE (EUROFUNG)-RELATED"/>
    <property type="match status" value="1"/>
</dbReference>
<keyword evidence="5 7" id="KW-0408">Iron</keyword>
<evidence type="ECO:0000256" key="3">
    <source>
        <dbReference type="ARBA" id="ARBA00022723"/>
    </source>
</evidence>
<evidence type="ECO:0000256" key="6">
    <source>
        <dbReference type="ARBA" id="ARBA00023033"/>
    </source>
</evidence>
<dbReference type="Proteomes" id="UP000800094">
    <property type="component" value="Unassembled WGS sequence"/>
</dbReference>
<keyword evidence="7 8" id="KW-0349">Heme</keyword>
<evidence type="ECO:0000256" key="9">
    <source>
        <dbReference type="SAM" id="SignalP"/>
    </source>
</evidence>
<dbReference type="CDD" id="cd11063">
    <property type="entry name" value="CYP52"/>
    <property type="match status" value="1"/>
</dbReference>
<dbReference type="Gene3D" id="1.10.630.10">
    <property type="entry name" value="Cytochrome P450"/>
    <property type="match status" value="1"/>
</dbReference>
<protein>
    <submittedName>
        <fullName evidence="10">Cytochrome P450 alkane hydroxylase</fullName>
    </submittedName>
</protein>
<evidence type="ECO:0000256" key="7">
    <source>
        <dbReference type="PIRSR" id="PIRSR602401-1"/>
    </source>
</evidence>
<dbReference type="InterPro" id="IPR036396">
    <property type="entry name" value="Cyt_P450_sf"/>
</dbReference>
<dbReference type="PANTHER" id="PTHR24287">
    <property type="entry name" value="P450, PUTATIVE (EUROFUNG)-RELATED"/>
    <property type="match status" value="1"/>
</dbReference>
<organism evidence="10 11">
    <name type="scientific">Trematosphaeria pertusa</name>
    <dbReference type="NCBI Taxonomy" id="390896"/>
    <lineage>
        <taxon>Eukaryota</taxon>
        <taxon>Fungi</taxon>
        <taxon>Dikarya</taxon>
        <taxon>Ascomycota</taxon>
        <taxon>Pezizomycotina</taxon>
        <taxon>Dothideomycetes</taxon>
        <taxon>Pleosporomycetidae</taxon>
        <taxon>Pleosporales</taxon>
        <taxon>Massarineae</taxon>
        <taxon>Trematosphaeriaceae</taxon>
        <taxon>Trematosphaeria</taxon>
    </lineage>
</organism>
<evidence type="ECO:0000256" key="2">
    <source>
        <dbReference type="ARBA" id="ARBA00010617"/>
    </source>
</evidence>
<feature type="binding site" description="axial binding residue" evidence="7">
    <location>
        <position position="460"/>
    </location>
    <ligand>
        <name>heme</name>
        <dbReference type="ChEBI" id="CHEBI:30413"/>
    </ligand>
    <ligandPart>
        <name>Fe</name>
        <dbReference type="ChEBI" id="CHEBI:18248"/>
    </ligandPart>
</feature>
<dbReference type="GO" id="GO:0020037">
    <property type="term" value="F:heme binding"/>
    <property type="evidence" value="ECO:0007669"/>
    <property type="project" value="InterPro"/>
</dbReference>
<dbReference type="GeneID" id="54580989"/>
<proteinExistence type="inferred from homology"/>
<evidence type="ECO:0000256" key="8">
    <source>
        <dbReference type="RuleBase" id="RU000461"/>
    </source>
</evidence>
<dbReference type="GO" id="GO:0016705">
    <property type="term" value="F:oxidoreductase activity, acting on paired donors, with incorporation or reduction of molecular oxygen"/>
    <property type="evidence" value="ECO:0007669"/>
    <property type="project" value="InterPro"/>
</dbReference>
<evidence type="ECO:0000256" key="5">
    <source>
        <dbReference type="ARBA" id="ARBA00023004"/>
    </source>
</evidence>
<sequence length="514" mass="58399">MALLSFTNITLSLVSLLVARRIYWEVTTGTRRRALAKQHGCLPPKRRPSKKLLFGIDHIMRNFKTYKEHRLLDEGREVLTGNNAHTVFMKILAVELYLTDDPENIKMMLATSFDQWSLGQERIAQMSSYLGDGIFTTEGAAWKHSRDMLRPCFERSQVADVSILEKHTNRLIDLLPKDGTTVDLQPLFHELTLDIATEFLFGQSTNSLDRSKEDKACQQFIEAFEYCQNPFNELSSRFGILGMFLPDSKFKRCAKIIRDFVDRIIDEEMASRSASQKDGSPSARYVFLDELRSVTQDRTVIRSELLNILLAGRDTTASLLSNLLFEIPRHPEILARLRREIVEHVGDEVPTYQQLKEMKYLKAIMSESQRLYPIVPSNSRQALQDTILPRGGGPKGTAPVLVPKGAYVQYHPYAMHRRPDIYGPDADVFEPTRWLDGEHPSSPLRPGWGYNPFSGGPRVCIGQNFALTEASFVVVRLLQTFDIESRDNEAWREKLSLTCTGLGGCKLGLKLLGQ</sequence>
<keyword evidence="6 8" id="KW-0503">Monooxygenase</keyword>
<dbReference type="Pfam" id="PF00067">
    <property type="entry name" value="p450"/>
    <property type="match status" value="1"/>
</dbReference>
<keyword evidence="11" id="KW-1185">Reference proteome</keyword>
<dbReference type="PRINTS" id="PR00385">
    <property type="entry name" value="P450"/>
</dbReference>
<dbReference type="OrthoDB" id="1470350at2759"/>
<dbReference type="PRINTS" id="PR00463">
    <property type="entry name" value="EP450I"/>
</dbReference>
<accession>A0A6A6J5S4</accession>
<keyword evidence="4 8" id="KW-0560">Oxidoreductase</keyword>
<dbReference type="InterPro" id="IPR001128">
    <property type="entry name" value="Cyt_P450"/>
</dbReference>
<dbReference type="SUPFAM" id="SSF48264">
    <property type="entry name" value="Cytochrome P450"/>
    <property type="match status" value="1"/>
</dbReference>
<dbReference type="InterPro" id="IPR017972">
    <property type="entry name" value="Cyt_P450_CS"/>
</dbReference>
<dbReference type="GO" id="GO:0005506">
    <property type="term" value="F:iron ion binding"/>
    <property type="evidence" value="ECO:0007669"/>
    <property type="project" value="InterPro"/>
</dbReference>